<dbReference type="EMBL" id="JAEIOS010000009">
    <property type="protein sequence ID" value="MBI8988581.1"/>
    <property type="molecule type" value="Genomic_DNA"/>
</dbReference>
<feature type="domain" description="Rv2525c-like glycoside hydrolase-like" evidence="2">
    <location>
        <begin position="58"/>
        <end position="238"/>
    </location>
</feature>
<dbReference type="InterPro" id="IPR006311">
    <property type="entry name" value="TAT_signal"/>
</dbReference>
<reference evidence="3" key="1">
    <citation type="submission" date="2020-12" db="EMBL/GenBank/DDBJ databases">
        <title>Genome public.</title>
        <authorList>
            <person name="Sun Q."/>
        </authorList>
    </citation>
    <scope>NUCLEOTIDE SEQUENCE</scope>
    <source>
        <strain evidence="3">CCM 8863</strain>
    </source>
</reference>
<evidence type="ECO:0000259" key="2">
    <source>
        <dbReference type="Pfam" id="PF08924"/>
    </source>
</evidence>
<dbReference type="SUPFAM" id="SSF51445">
    <property type="entry name" value="(Trans)glycosidases"/>
    <property type="match status" value="1"/>
</dbReference>
<protein>
    <submittedName>
        <fullName evidence="3">DUF1906 domain-containing protein</fullName>
    </submittedName>
</protein>
<accession>A0A934M443</accession>
<proteinExistence type="predicted"/>
<dbReference type="Pfam" id="PF08924">
    <property type="entry name" value="Rv2525c_GlyHyd-like"/>
    <property type="match status" value="1"/>
</dbReference>
<dbReference type="AlphaFoldDB" id="A0A934M443"/>
<dbReference type="Gene3D" id="3.20.20.80">
    <property type="entry name" value="Glycosidases"/>
    <property type="match status" value="1"/>
</dbReference>
<dbReference type="InterPro" id="IPR015020">
    <property type="entry name" value="Rv2525c-like_Glyco_Hydro-like"/>
</dbReference>
<gene>
    <name evidence="3" type="ORF">JDV75_02210</name>
</gene>
<organism evidence="3 4">
    <name type="scientific">Corynebacterium meridianum</name>
    <dbReference type="NCBI Taxonomy" id="2765363"/>
    <lineage>
        <taxon>Bacteria</taxon>
        <taxon>Bacillati</taxon>
        <taxon>Actinomycetota</taxon>
        <taxon>Actinomycetes</taxon>
        <taxon>Mycobacteriales</taxon>
        <taxon>Corynebacteriaceae</taxon>
        <taxon>Corynebacterium</taxon>
    </lineage>
</organism>
<evidence type="ECO:0000313" key="3">
    <source>
        <dbReference type="EMBL" id="MBI8988581.1"/>
    </source>
</evidence>
<dbReference type="PROSITE" id="PS51318">
    <property type="entry name" value="TAT"/>
    <property type="match status" value="1"/>
</dbReference>
<evidence type="ECO:0000256" key="1">
    <source>
        <dbReference type="SAM" id="SignalP"/>
    </source>
</evidence>
<keyword evidence="4" id="KW-1185">Reference proteome</keyword>
<evidence type="ECO:0000313" key="4">
    <source>
        <dbReference type="Proteomes" id="UP000645966"/>
    </source>
</evidence>
<sequence length="289" mass="30230">MTSRQPTIHRRTLLKVAALAAAGGTIASSTGTLPRAYAARPVLGTVLDYAAGVPDARAIAAAGHLGAVRYVSRRRPGTESWMLGKPVTAAETFAFRSAGLATASVYQFGRADTADWLRGAAGAAVHAPQAIALHAAAGGPAGRPVYVAIDDNPSWGQYAGQIRPYLGAFRASLEAAGLRLGVYGNYNVITWALADGLGEFFWQHDWGSGGRLHPRADLHQPAKRTAWISGVEVDVNDVYSRDWGQWTATLPDAVSPGPVEIPAPLPPAPDGDPVKALGQLLTQLNGLSG</sequence>
<keyword evidence="1" id="KW-0732">Signal</keyword>
<feature type="signal peptide" evidence="1">
    <location>
        <begin position="1"/>
        <end position="27"/>
    </location>
</feature>
<dbReference type="RefSeq" id="WP_198737606.1">
    <property type="nucleotide sequence ID" value="NZ_JAEIOS010000009.1"/>
</dbReference>
<dbReference type="InterPro" id="IPR017853">
    <property type="entry name" value="GH"/>
</dbReference>
<dbReference type="Proteomes" id="UP000645966">
    <property type="component" value="Unassembled WGS sequence"/>
</dbReference>
<name>A0A934M443_9CORY</name>
<feature type="chain" id="PRO_5038843407" evidence="1">
    <location>
        <begin position="28"/>
        <end position="289"/>
    </location>
</feature>
<comment type="caution">
    <text evidence="3">The sequence shown here is derived from an EMBL/GenBank/DDBJ whole genome shotgun (WGS) entry which is preliminary data.</text>
</comment>